<dbReference type="InterPro" id="IPR041988">
    <property type="entry name" value="Ribosomal_uL24_KOW"/>
</dbReference>
<dbReference type="GO" id="GO:1990904">
    <property type="term" value="C:ribonucleoprotein complex"/>
    <property type="evidence" value="ECO:0007669"/>
    <property type="project" value="UniProtKB-KW"/>
</dbReference>
<dbReference type="GO" id="GO:0003735">
    <property type="term" value="F:structural constituent of ribosome"/>
    <property type="evidence" value="ECO:0007669"/>
    <property type="project" value="InterPro"/>
</dbReference>
<comment type="caution">
    <text evidence="8">The sequence shown here is derived from an EMBL/GenBank/DDBJ whole genome shotgun (WGS) entry which is preliminary data.</text>
</comment>
<dbReference type="HAMAP" id="MF_01326_B">
    <property type="entry name" value="Ribosomal_uL24_B"/>
    <property type="match status" value="1"/>
</dbReference>
<dbReference type="InterPro" id="IPR003256">
    <property type="entry name" value="Ribosomal_uL24"/>
</dbReference>
<gene>
    <name evidence="5" type="primary">rplX</name>
    <name evidence="8" type="ORF">A2648_00350</name>
</gene>
<evidence type="ECO:0000256" key="4">
    <source>
        <dbReference type="ARBA" id="ARBA00035206"/>
    </source>
</evidence>
<dbReference type="STRING" id="1798657.A2648_00350"/>
<evidence type="ECO:0000256" key="3">
    <source>
        <dbReference type="ARBA" id="ARBA00023274"/>
    </source>
</evidence>
<reference evidence="8 9" key="1">
    <citation type="journal article" date="2016" name="Nat. Commun.">
        <title>Thousands of microbial genomes shed light on interconnected biogeochemical processes in an aquifer system.</title>
        <authorList>
            <person name="Anantharaman K."/>
            <person name="Brown C.T."/>
            <person name="Hug L.A."/>
            <person name="Sharon I."/>
            <person name="Castelle C.J."/>
            <person name="Probst A.J."/>
            <person name="Thomas B.C."/>
            <person name="Singh A."/>
            <person name="Wilkins M.J."/>
            <person name="Karaoz U."/>
            <person name="Brodie E.L."/>
            <person name="Williams K.H."/>
            <person name="Hubbard S.S."/>
            <person name="Banfield J.F."/>
        </authorList>
    </citation>
    <scope>NUCLEOTIDE SEQUENCE [LARGE SCALE GENOMIC DNA]</scope>
</reference>
<dbReference type="PROSITE" id="PS01108">
    <property type="entry name" value="RIBOSOMAL_L24"/>
    <property type="match status" value="1"/>
</dbReference>
<comment type="function">
    <text evidence="5">One of the proteins that surrounds the polypeptide exit tunnel on the outside of the subunit.</text>
</comment>
<keyword evidence="5" id="KW-0699">rRNA-binding</keyword>
<evidence type="ECO:0000256" key="2">
    <source>
        <dbReference type="ARBA" id="ARBA00022980"/>
    </source>
</evidence>
<dbReference type="GO" id="GO:0005840">
    <property type="term" value="C:ribosome"/>
    <property type="evidence" value="ECO:0007669"/>
    <property type="project" value="UniProtKB-KW"/>
</dbReference>
<dbReference type="SUPFAM" id="SSF50104">
    <property type="entry name" value="Translation proteins SH3-like domain"/>
    <property type="match status" value="1"/>
</dbReference>
<comment type="subunit">
    <text evidence="5">Part of the 50S ribosomal subunit.</text>
</comment>
<protein>
    <recommendedName>
        <fullName evidence="4 5">Large ribosomal subunit protein uL24</fullName>
    </recommendedName>
</protein>
<evidence type="ECO:0000313" key="8">
    <source>
        <dbReference type="EMBL" id="OGZ04036.1"/>
    </source>
</evidence>
<comment type="function">
    <text evidence="5">One of two assembly initiator proteins, it binds directly to the 5'-end of the 23S rRNA, where it nucleates assembly of the 50S subunit.</text>
</comment>
<dbReference type="SMART" id="SM00739">
    <property type="entry name" value="KOW"/>
    <property type="match status" value="1"/>
</dbReference>
<evidence type="ECO:0000256" key="1">
    <source>
        <dbReference type="ARBA" id="ARBA00010618"/>
    </source>
</evidence>
<sequence>MHIRKGDNVIVLTGKDKGKKGAVTSVLRDSEKVVVEGVHVVKRHQRAKKSGQKGTTVSVALPIHISNVALIDSKTGKGTRVSLARKGKKIVRISKKSGAEI</sequence>
<dbReference type="Pfam" id="PF00467">
    <property type="entry name" value="KOW"/>
    <property type="match status" value="1"/>
</dbReference>
<dbReference type="Pfam" id="PF17136">
    <property type="entry name" value="ribosomal_L24"/>
    <property type="match status" value="1"/>
</dbReference>
<organism evidence="8 9">
    <name type="scientific">Candidatus Lloydbacteria bacterium RIFCSPHIGHO2_01_FULL_41_20</name>
    <dbReference type="NCBI Taxonomy" id="1798657"/>
    <lineage>
        <taxon>Bacteria</taxon>
        <taxon>Candidatus Lloydiibacteriota</taxon>
    </lineage>
</organism>
<keyword evidence="5" id="KW-0694">RNA-binding</keyword>
<dbReference type="Proteomes" id="UP000178841">
    <property type="component" value="Unassembled WGS sequence"/>
</dbReference>
<dbReference type="GO" id="GO:0019843">
    <property type="term" value="F:rRNA binding"/>
    <property type="evidence" value="ECO:0007669"/>
    <property type="project" value="UniProtKB-UniRule"/>
</dbReference>
<dbReference type="AlphaFoldDB" id="A0A1G2CRN6"/>
<evidence type="ECO:0000259" key="7">
    <source>
        <dbReference type="SMART" id="SM00739"/>
    </source>
</evidence>
<dbReference type="NCBIfam" id="TIGR01079">
    <property type="entry name" value="rplX_bact"/>
    <property type="match status" value="1"/>
</dbReference>
<evidence type="ECO:0000256" key="6">
    <source>
        <dbReference type="RuleBase" id="RU003477"/>
    </source>
</evidence>
<feature type="domain" description="KOW" evidence="7">
    <location>
        <begin position="2"/>
        <end position="29"/>
    </location>
</feature>
<dbReference type="InterPro" id="IPR008991">
    <property type="entry name" value="Translation_prot_SH3-like_sf"/>
</dbReference>
<comment type="similarity">
    <text evidence="1 5 6">Belongs to the universal ribosomal protein uL24 family.</text>
</comment>
<dbReference type="Gene3D" id="2.30.30.30">
    <property type="match status" value="1"/>
</dbReference>
<name>A0A1G2CRN6_9BACT</name>
<accession>A0A1G2CRN6</accession>
<dbReference type="InterPro" id="IPR057264">
    <property type="entry name" value="Ribosomal_uL24_C"/>
</dbReference>
<dbReference type="CDD" id="cd06089">
    <property type="entry name" value="KOW_RPL26"/>
    <property type="match status" value="1"/>
</dbReference>
<keyword evidence="3 5" id="KW-0687">Ribonucleoprotein</keyword>
<dbReference type="PANTHER" id="PTHR12903">
    <property type="entry name" value="MITOCHONDRIAL RIBOSOMAL PROTEIN L24"/>
    <property type="match status" value="1"/>
</dbReference>
<dbReference type="InterPro" id="IPR005824">
    <property type="entry name" value="KOW"/>
</dbReference>
<dbReference type="GO" id="GO:0006412">
    <property type="term" value="P:translation"/>
    <property type="evidence" value="ECO:0007669"/>
    <property type="project" value="UniProtKB-UniRule"/>
</dbReference>
<proteinExistence type="inferred from homology"/>
<keyword evidence="2 5" id="KW-0689">Ribosomal protein</keyword>
<evidence type="ECO:0000256" key="5">
    <source>
        <dbReference type="HAMAP-Rule" id="MF_01326"/>
    </source>
</evidence>
<dbReference type="EMBL" id="MHLH01000012">
    <property type="protein sequence ID" value="OGZ04036.1"/>
    <property type="molecule type" value="Genomic_DNA"/>
</dbReference>
<evidence type="ECO:0000313" key="9">
    <source>
        <dbReference type="Proteomes" id="UP000178841"/>
    </source>
</evidence>
<dbReference type="InterPro" id="IPR014722">
    <property type="entry name" value="Rib_uL2_dom2"/>
</dbReference>
<dbReference type="InterPro" id="IPR005825">
    <property type="entry name" value="Ribosomal_uL24_CS"/>
</dbReference>